<name>A0ABU5ECS6_9PROT</name>
<evidence type="ECO:0000313" key="4">
    <source>
        <dbReference type="Proteomes" id="UP001279642"/>
    </source>
</evidence>
<feature type="domain" description="Hydantoinase A/oxoprolinase" evidence="1">
    <location>
        <begin position="190"/>
        <end position="332"/>
    </location>
</feature>
<accession>A0ABU5ECS6</accession>
<dbReference type="Proteomes" id="UP001279642">
    <property type="component" value="Unassembled WGS sequence"/>
</dbReference>
<comment type="caution">
    <text evidence="3">The sequence shown here is derived from an EMBL/GenBank/DDBJ whole genome shotgun (WGS) entry which is preliminary data.</text>
</comment>
<dbReference type="InterPro" id="IPR043129">
    <property type="entry name" value="ATPase_NBD"/>
</dbReference>
<protein>
    <submittedName>
        <fullName evidence="3">Hydantoinase/oxoprolinase family protein</fullName>
    </submittedName>
</protein>
<dbReference type="InterPro" id="IPR045079">
    <property type="entry name" value="Oxoprolinase-like"/>
</dbReference>
<proteinExistence type="predicted"/>
<dbReference type="Pfam" id="PF05378">
    <property type="entry name" value="Hydant_A_N"/>
    <property type="match status" value="1"/>
</dbReference>
<feature type="domain" description="Hydantoinase/oxoprolinase N-terminal" evidence="2">
    <location>
        <begin position="5"/>
        <end position="169"/>
    </location>
</feature>
<dbReference type="PANTHER" id="PTHR11365:SF2">
    <property type="entry name" value="5-OXOPROLINASE"/>
    <property type="match status" value="1"/>
</dbReference>
<gene>
    <name evidence="3" type="ORF">SMD27_15090</name>
</gene>
<evidence type="ECO:0000259" key="1">
    <source>
        <dbReference type="Pfam" id="PF01968"/>
    </source>
</evidence>
<evidence type="ECO:0000259" key="2">
    <source>
        <dbReference type="Pfam" id="PF05378"/>
    </source>
</evidence>
<keyword evidence="4" id="KW-1185">Reference proteome</keyword>
<dbReference type="InterPro" id="IPR002821">
    <property type="entry name" value="Hydantoinase_A"/>
</dbReference>
<reference evidence="3 4" key="1">
    <citation type="journal article" date="2016" name="Antonie Van Leeuwenhoek">
        <title>Dongia soli sp. nov., isolated from soil from Dokdo, Korea.</title>
        <authorList>
            <person name="Kim D.U."/>
            <person name="Lee H."/>
            <person name="Kim H."/>
            <person name="Kim S.G."/>
            <person name="Ka J.O."/>
        </authorList>
    </citation>
    <scope>NUCLEOTIDE SEQUENCE [LARGE SCALE GENOMIC DNA]</scope>
    <source>
        <strain evidence="3 4">D78</strain>
    </source>
</reference>
<dbReference type="PANTHER" id="PTHR11365">
    <property type="entry name" value="5-OXOPROLINASE RELATED"/>
    <property type="match status" value="1"/>
</dbReference>
<sequence>MSVLLGLDTGGTYTDAVLFDPAKGVLATAKSLTTKHDLSIGLGGAMAGVLPHLPEDKKTGDIALVSMSTTLATNAIVESHGAPICLILLGYDEKALERAGLKQALGGDPVVFVAGGHKPAGDEQAPLDLEAVRSAVEQYASKVAAFAVSGYFSVRNPAHEIAVRQMIRDLTDKPVTCGHELTSKLDAPRRALTAALNARLIPQLQQLIRAVAGLLEQHGIKAPLMVVKGDGSLINADLALTCPVETILSGPAASLVGARYLCGEDTILVSDMGGTTTDIAMLRDGQPVLNKEGATVGGWKTMVEAVAVHTYGLGGDSEIRIDEVHGFVAGPRRVVPLSLLASQYPQTLETLRVQLAADEMIPYRGQFALRQRPLDAGEASLTDGQRQIWDALANGPVALADLLFSPASVRNLQRLVDRGLVIPSGLTPSDAVHVLENQDRWCREAAVLGAQLFLLRPPLAGWKAPQDIETLCRQIVEQVVKQSGRVILDSVFAETLSLGQRDWGKLGEALVNQSLTTPQPMAAGINGFHPAQSLLDVAIALTVPLAGIGAPVHSYYPQIAERLRTRLVIPPHAEVSNAVGAVAGGVMQQVTINITAPKDGLFRVHLPDGYRDFLSLEDAAEHAIETATATATSLAVRAGATDIQSRHDRRDKIFEQPGGLRLFIESEITAAAFGRPALASE</sequence>
<dbReference type="Pfam" id="PF01968">
    <property type="entry name" value="Hydantoinase_A"/>
    <property type="match status" value="1"/>
</dbReference>
<dbReference type="RefSeq" id="WP_320509241.1">
    <property type="nucleotide sequence ID" value="NZ_JAXCLW010000004.1"/>
</dbReference>
<dbReference type="SUPFAM" id="SSF53067">
    <property type="entry name" value="Actin-like ATPase domain"/>
    <property type="match status" value="2"/>
</dbReference>
<dbReference type="InterPro" id="IPR008040">
    <property type="entry name" value="Hydant_A_N"/>
</dbReference>
<evidence type="ECO:0000313" key="3">
    <source>
        <dbReference type="EMBL" id="MDY0884170.1"/>
    </source>
</evidence>
<organism evidence="3 4">
    <name type="scientific">Dongia soli</name>
    <dbReference type="NCBI Taxonomy" id="600628"/>
    <lineage>
        <taxon>Bacteria</taxon>
        <taxon>Pseudomonadati</taxon>
        <taxon>Pseudomonadota</taxon>
        <taxon>Alphaproteobacteria</taxon>
        <taxon>Rhodospirillales</taxon>
        <taxon>Dongiaceae</taxon>
        <taxon>Dongia</taxon>
    </lineage>
</organism>
<dbReference type="EMBL" id="JAXCLW010000004">
    <property type="protein sequence ID" value="MDY0884170.1"/>
    <property type="molecule type" value="Genomic_DNA"/>
</dbReference>